<proteinExistence type="evidence at transcript level"/>
<evidence type="ECO:0000256" key="6">
    <source>
        <dbReference type="ARBA" id="ARBA00022989"/>
    </source>
</evidence>
<keyword evidence="8 11" id="KW-0675">Receptor</keyword>
<dbReference type="AlphaFoldDB" id="A0A2H4ZB70"/>
<keyword evidence="5" id="KW-0552">Olfaction</keyword>
<keyword evidence="9" id="KW-0807">Transducer</keyword>
<keyword evidence="2" id="KW-1003">Cell membrane</keyword>
<feature type="transmembrane region" description="Helical" evidence="10">
    <location>
        <begin position="113"/>
        <end position="133"/>
    </location>
</feature>
<organism evidence="11">
    <name type="scientific">Anoplophora chinensis</name>
    <name type="common">Citrus longhorn beetle</name>
    <dbReference type="NCBI Taxonomy" id="217632"/>
    <lineage>
        <taxon>Eukaryota</taxon>
        <taxon>Metazoa</taxon>
        <taxon>Ecdysozoa</taxon>
        <taxon>Arthropoda</taxon>
        <taxon>Hexapoda</taxon>
        <taxon>Insecta</taxon>
        <taxon>Pterygota</taxon>
        <taxon>Neoptera</taxon>
        <taxon>Endopterygota</taxon>
        <taxon>Coleoptera</taxon>
        <taxon>Polyphaga</taxon>
        <taxon>Cucujiformia</taxon>
        <taxon>Chrysomeloidea</taxon>
        <taxon>Cerambycidae</taxon>
        <taxon>Lamiinae</taxon>
        <taxon>Lamiini</taxon>
        <taxon>Anoplophora</taxon>
    </lineage>
</organism>
<keyword evidence="7 10" id="KW-0472">Membrane</keyword>
<dbReference type="GO" id="GO:0005886">
    <property type="term" value="C:plasma membrane"/>
    <property type="evidence" value="ECO:0007669"/>
    <property type="project" value="UniProtKB-SubCell"/>
</dbReference>
<evidence type="ECO:0000313" key="11">
    <source>
        <dbReference type="EMBL" id="AUF73010.1"/>
    </source>
</evidence>
<evidence type="ECO:0000256" key="7">
    <source>
        <dbReference type="ARBA" id="ARBA00023136"/>
    </source>
</evidence>
<reference evidence="11" key="1">
    <citation type="journal article" date="2017" name="Sci. Rep.">
        <title>Antennal transcriptome analysis and expression profiles of olfactory genes in Anoplophora chinensis.</title>
        <authorList>
            <person name="Wang J."/>
            <person name="Hu P."/>
            <person name="Gao P."/>
            <person name="Tao J."/>
            <person name="Luo Y."/>
        </authorList>
    </citation>
    <scope>NUCLEOTIDE SEQUENCE</scope>
</reference>
<dbReference type="GO" id="GO:0007165">
    <property type="term" value="P:signal transduction"/>
    <property type="evidence" value="ECO:0007669"/>
    <property type="project" value="UniProtKB-KW"/>
</dbReference>
<dbReference type="Pfam" id="PF02949">
    <property type="entry name" value="7tm_6"/>
    <property type="match status" value="1"/>
</dbReference>
<evidence type="ECO:0000256" key="2">
    <source>
        <dbReference type="ARBA" id="ARBA00022475"/>
    </source>
</evidence>
<evidence type="ECO:0000256" key="8">
    <source>
        <dbReference type="ARBA" id="ARBA00023170"/>
    </source>
</evidence>
<evidence type="ECO:0000256" key="9">
    <source>
        <dbReference type="ARBA" id="ARBA00023224"/>
    </source>
</evidence>
<evidence type="ECO:0000256" key="3">
    <source>
        <dbReference type="ARBA" id="ARBA00022606"/>
    </source>
</evidence>
<feature type="transmembrane region" description="Helical" evidence="10">
    <location>
        <begin position="81"/>
        <end position="101"/>
    </location>
</feature>
<dbReference type="GO" id="GO:0005549">
    <property type="term" value="F:odorant binding"/>
    <property type="evidence" value="ECO:0007669"/>
    <property type="project" value="InterPro"/>
</dbReference>
<sequence>MDTLFMNILNSIGFNLKMVQGAFLTIRNRIIKQTGKSIYKSSILLDSEELKLKLCNEMKKICHHLQIIYKVCEDLENVHKYLTLAQMTATLFILCSCLYLVSSTPITSKQFYAEIVYMVAMGFQLTLYCWFGNEVTLKVKTYNCTFRKSLQS</sequence>
<dbReference type="GO" id="GO:0004984">
    <property type="term" value="F:olfactory receptor activity"/>
    <property type="evidence" value="ECO:0007669"/>
    <property type="project" value="InterPro"/>
</dbReference>
<evidence type="ECO:0000256" key="10">
    <source>
        <dbReference type="SAM" id="Phobius"/>
    </source>
</evidence>
<evidence type="ECO:0000256" key="5">
    <source>
        <dbReference type="ARBA" id="ARBA00022725"/>
    </source>
</evidence>
<evidence type="ECO:0000256" key="4">
    <source>
        <dbReference type="ARBA" id="ARBA00022692"/>
    </source>
</evidence>
<accession>A0A2H4ZB70</accession>
<evidence type="ECO:0000256" key="1">
    <source>
        <dbReference type="ARBA" id="ARBA00004651"/>
    </source>
</evidence>
<keyword evidence="6 10" id="KW-1133">Transmembrane helix</keyword>
<keyword evidence="4 10" id="KW-0812">Transmembrane</keyword>
<comment type="subcellular location">
    <subcellularLocation>
        <location evidence="1">Cell membrane</location>
        <topology evidence="1">Multi-pass membrane protein</topology>
    </subcellularLocation>
</comment>
<keyword evidence="3" id="KW-0716">Sensory transduction</keyword>
<dbReference type="InterPro" id="IPR004117">
    <property type="entry name" value="7tm6_olfct_rcpt"/>
</dbReference>
<dbReference type="PANTHER" id="PTHR21137">
    <property type="entry name" value="ODORANT RECEPTOR"/>
    <property type="match status" value="1"/>
</dbReference>
<dbReference type="EMBL" id="MF975434">
    <property type="protein sequence ID" value="AUF73010.1"/>
    <property type="molecule type" value="mRNA"/>
</dbReference>
<dbReference type="PANTHER" id="PTHR21137:SF35">
    <property type="entry name" value="ODORANT RECEPTOR 19A-RELATED"/>
    <property type="match status" value="1"/>
</dbReference>
<protein>
    <submittedName>
        <fullName evidence="11">Odorant receptor</fullName>
    </submittedName>
</protein>
<name>A0A2H4ZB70_ANOCN</name>